<protein>
    <submittedName>
        <fullName evidence="1">Uncharacterized protein</fullName>
    </submittedName>
</protein>
<gene>
    <name evidence="1" type="ORF">PNOK_0318800</name>
</gene>
<evidence type="ECO:0000313" key="1">
    <source>
        <dbReference type="EMBL" id="PAV20561.1"/>
    </source>
</evidence>
<comment type="caution">
    <text evidence="1">The sequence shown here is derived from an EMBL/GenBank/DDBJ whole genome shotgun (WGS) entry which is preliminary data.</text>
</comment>
<dbReference type="EMBL" id="NBII01000003">
    <property type="protein sequence ID" value="PAV20561.1"/>
    <property type="molecule type" value="Genomic_DNA"/>
</dbReference>
<name>A0A286ULS3_9AGAM</name>
<proteinExistence type="predicted"/>
<sequence>MAYTLNTSFTHTINTRYSISPNRKFDISFHSSTCPSILPPTHLSVHPSVLSYFALRTSQSITHNRVS</sequence>
<dbReference type="Proteomes" id="UP000217199">
    <property type="component" value="Unassembled WGS sequence"/>
</dbReference>
<accession>A0A286ULS3</accession>
<dbReference type="AlphaFoldDB" id="A0A286ULS3"/>
<evidence type="ECO:0000313" key="2">
    <source>
        <dbReference type="Proteomes" id="UP000217199"/>
    </source>
</evidence>
<dbReference type="InParanoid" id="A0A286ULS3"/>
<organism evidence="1 2">
    <name type="scientific">Pyrrhoderma noxium</name>
    <dbReference type="NCBI Taxonomy" id="2282107"/>
    <lineage>
        <taxon>Eukaryota</taxon>
        <taxon>Fungi</taxon>
        <taxon>Dikarya</taxon>
        <taxon>Basidiomycota</taxon>
        <taxon>Agaricomycotina</taxon>
        <taxon>Agaricomycetes</taxon>
        <taxon>Hymenochaetales</taxon>
        <taxon>Hymenochaetaceae</taxon>
        <taxon>Pyrrhoderma</taxon>
    </lineage>
</organism>
<reference evidence="1 2" key="1">
    <citation type="journal article" date="2017" name="Mol. Ecol.">
        <title>Comparative and population genomic landscape of Phellinus noxius: A hypervariable fungus causing root rot in trees.</title>
        <authorList>
            <person name="Chung C.L."/>
            <person name="Lee T.J."/>
            <person name="Akiba M."/>
            <person name="Lee H.H."/>
            <person name="Kuo T.H."/>
            <person name="Liu D."/>
            <person name="Ke H.M."/>
            <person name="Yokoi T."/>
            <person name="Roa M.B."/>
            <person name="Lu M.J."/>
            <person name="Chang Y.Y."/>
            <person name="Ann P.J."/>
            <person name="Tsai J.N."/>
            <person name="Chen C.Y."/>
            <person name="Tzean S.S."/>
            <person name="Ota Y."/>
            <person name="Hattori T."/>
            <person name="Sahashi N."/>
            <person name="Liou R.F."/>
            <person name="Kikuchi T."/>
            <person name="Tsai I.J."/>
        </authorList>
    </citation>
    <scope>NUCLEOTIDE SEQUENCE [LARGE SCALE GENOMIC DNA]</scope>
    <source>
        <strain evidence="1 2">FFPRI411160</strain>
    </source>
</reference>
<keyword evidence="2" id="KW-1185">Reference proteome</keyword>